<organism evidence="1 2">
    <name type="scientific">Labilithrix luteola</name>
    <dbReference type="NCBI Taxonomy" id="1391654"/>
    <lineage>
        <taxon>Bacteria</taxon>
        <taxon>Pseudomonadati</taxon>
        <taxon>Myxococcota</taxon>
        <taxon>Polyangia</taxon>
        <taxon>Polyangiales</taxon>
        <taxon>Labilitrichaceae</taxon>
        <taxon>Labilithrix</taxon>
    </lineage>
</organism>
<reference evidence="1 2" key="1">
    <citation type="submission" date="2015-08" db="EMBL/GenBank/DDBJ databases">
        <authorList>
            <person name="Babu N.S."/>
            <person name="Beckwith C.J."/>
            <person name="Beseler K.G."/>
            <person name="Brison A."/>
            <person name="Carone J.V."/>
            <person name="Caskin T.P."/>
            <person name="Diamond M."/>
            <person name="Durham M.E."/>
            <person name="Foxe J.M."/>
            <person name="Go M."/>
            <person name="Henderson B.A."/>
            <person name="Jones I.B."/>
            <person name="McGettigan J.A."/>
            <person name="Micheletti S.J."/>
            <person name="Nasrallah M.E."/>
            <person name="Ortiz D."/>
            <person name="Piller C.R."/>
            <person name="Privatt S.R."/>
            <person name="Schneider S.L."/>
            <person name="Sharp S."/>
            <person name="Smith T.C."/>
            <person name="Stanton J.D."/>
            <person name="Ullery H.E."/>
            <person name="Wilson R.J."/>
            <person name="Serrano M.G."/>
            <person name="Buck G."/>
            <person name="Lee V."/>
            <person name="Wang Y."/>
            <person name="Carvalho R."/>
            <person name="Voegtly L."/>
            <person name="Shi R."/>
            <person name="Duckworth R."/>
            <person name="Johnson A."/>
            <person name="Loviza R."/>
            <person name="Walstead R."/>
            <person name="Shah Z."/>
            <person name="Kiflezghi M."/>
            <person name="Wade K."/>
            <person name="Ball S.L."/>
            <person name="Bradley K.W."/>
            <person name="Asai D.J."/>
            <person name="Bowman C.A."/>
            <person name="Russell D.A."/>
            <person name="Pope W.H."/>
            <person name="Jacobs-Sera D."/>
            <person name="Hendrix R.W."/>
            <person name="Hatfull G.F."/>
        </authorList>
    </citation>
    <scope>NUCLEOTIDE SEQUENCE [LARGE SCALE GENOMIC DNA]</scope>
    <source>
        <strain evidence="1 2">DSM 27648</strain>
    </source>
</reference>
<dbReference type="Proteomes" id="UP000064967">
    <property type="component" value="Chromosome"/>
</dbReference>
<evidence type="ECO:0000313" key="1">
    <source>
        <dbReference type="EMBL" id="AKU97967.1"/>
    </source>
</evidence>
<dbReference type="KEGG" id="llu:AKJ09_04631"/>
<sequence length="44" mass="4770">MAASAPSIIGAKACRARAGAKEERSFMIVSEKEETRSNCQAKKR</sequence>
<keyword evidence="2" id="KW-1185">Reference proteome</keyword>
<dbReference type="AlphaFoldDB" id="A0A0K1PWS5"/>
<proteinExistence type="predicted"/>
<evidence type="ECO:0000313" key="2">
    <source>
        <dbReference type="Proteomes" id="UP000064967"/>
    </source>
</evidence>
<accession>A0A0K1PWS5</accession>
<name>A0A0K1PWS5_9BACT</name>
<protein>
    <submittedName>
        <fullName evidence="1">Uncharacterized protein</fullName>
    </submittedName>
</protein>
<dbReference type="STRING" id="1391654.AKJ09_04631"/>
<dbReference type="EMBL" id="CP012333">
    <property type="protein sequence ID" value="AKU97967.1"/>
    <property type="molecule type" value="Genomic_DNA"/>
</dbReference>
<gene>
    <name evidence="1" type="ORF">AKJ09_04631</name>
</gene>